<dbReference type="EMBL" id="HACA01029568">
    <property type="protein sequence ID" value="CDW46929.1"/>
    <property type="molecule type" value="Transcribed_RNA"/>
</dbReference>
<protein>
    <submittedName>
        <fullName evidence="1">Uncharacterized protein</fullName>
    </submittedName>
</protein>
<reference evidence="1" key="1">
    <citation type="submission" date="2014-05" db="EMBL/GenBank/DDBJ databases">
        <authorList>
            <person name="Chronopoulou M."/>
        </authorList>
    </citation>
    <scope>NUCLEOTIDE SEQUENCE</scope>
    <source>
        <tissue evidence="1">Whole organism</tissue>
    </source>
</reference>
<organism evidence="1">
    <name type="scientific">Lepeophtheirus salmonis</name>
    <name type="common">Salmon louse</name>
    <name type="synonym">Caligus salmonis</name>
    <dbReference type="NCBI Taxonomy" id="72036"/>
    <lineage>
        <taxon>Eukaryota</taxon>
        <taxon>Metazoa</taxon>
        <taxon>Ecdysozoa</taxon>
        <taxon>Arthropoda</taxon>
        <taxon>Crustacea</taxon>
        <taxon>Multicrustacea</taxon>
        <taxon>Hexanauplia</taxon>
        <taxon>Copepoda</taxon>
        <taxon>Siphonostomatoida</taxon>
        <taxon>Caligidae</taxon>
        <taxon>Lepeophtheirus</taxon>
    </lineage>
</organism>
<name>A0A0K2V8X7_LEPSM</name>
<evidence type="ECO:0000313" key="1">
    <source>
        <dbReference type="EMBL" id="CDW46929.1"/>
    </source>
</evidence>
<accession>A0A0K2V8X7</accession>
<sequence length="63" mass="7873">MLCVCLKYLRMPFSYHPLILNLCCLKYVFDYLKNCLNLLRYIFFFFLKKCRCNQNYISCMRRH</sequence>
<proteinExistence type="predicted"/>
<dbReference type="AlphaFoldDB" id="A0A0K2V8X7"/>